<reference evidence="2 3" key="1">
    <citation type="submission" date="2016-10" db="EMBL/GenBank/DDBJ databases">
        <authorList>
            <person name="de Groot N.N."/>
        </authorList>
    </citation>
    <scope>NUCLEOTIDE SEQUENCE [LARGE SCALE GENOMIC DNA]</scope>
    <source>
        <strain evidence="3">P4B,CCM 7963,CECT 7998,DSM 25260,IBRC-M 10614,KCTC 13821</strain>
    </source>
</reference>
<dbReference type="RefSeq" id="WP_091587885.1">
    <property type="nucleotide sequence ID" value="NZ_FNDU01000021.1"/>
</dbReference>
<dbReference type="OrthoDB" id="10013741at2"/>
<proteinExistence type="predicted"/>
<keyword evidence="1" id="KW-0812">Transmembrane</keyword>
<name>A0A1G8QN25_9BACI</name>
<keyword evidence="1" id="KW-1133">Transmembrane helix</keyword>
<accession>A0A1G8QN25</accession>
<evidence type="ECO:0000313" key="3">
    <source>
        <dbReference type="Proteomes" id="UP000199017"/>
    </source>
</evidence>
<sequence>MKKIVFIFIVIVSVVTVFIYYKQNNETSTFINTQPDLNLNNDYIVSYTSFTEDKSNLLTLNDKGIDTIQEINDRSLENLIAINNNYFIQSRQSGNVYSITNKGNLIQLDTPTSKNLTNNFIFDDSIGVLTNNGLHTENGKQIYKSGLLFFQENGTYSEINFDKGFFTSAVSLNNSFYVLTFDPSIEQEILLKIDKQGKILKQFPLANEKPEHGHKSLISLGDTIYIMSDTGKLSTIKDEQLTTKEIGDYGEVFKLLKDDKHVYVSFYNGLILKIEEDKVVEKINLEENYLNDQIFIDIQVKENKVHLLTVFDKTLGEQKKAIGNIISFNITTGDAIKTYELPELDRISPSSFEVL</sequence>
<dbReference type="Proteomes" id="UP000199017">
    <property type="component" value="Unassembled WGS sequence"/>
</dbReference>
<evidence type="ECO:0000313" key="2">
    <source>
        <dbReference type="EMBL" id="SDJ06078.1"/>
    </source>
</evidence>
<evidence type="ECO:0000256" key="1">
    <source>
        <dbReference type="SAM" id="Phobius"/>
    </source>
</evidence>
<dbReference type="AlphaFoldDB" id="A0A1G8QN25"/>
<protein>
    <submittedName>
        <fullName evidence="2">Uncharacterized protein</fullName>
    </submittedName>
</protein>
<keyword evidence="1" id="KW-0472">Membrane</keyword>
<gene>
    <name evidence="2" type="ORF">SAMN05216352_1213</name>
</gene>
<dbReference type="EMBL" id="FNDU01000021">
    <property type="protein sequence ID" value="SDJ06078.1"/>
    <property type="molecule type" value="Genomic_DNA"/>
</dbReference>
<organism evidence="2 3">
    <name type="scientific">Alteribacillus bidgolensis</name>
    <dbReference type="NCBI Taxonomy" id="930129"/>
    <lineage>
        <taxon>Bacteria</taxon>
        <taxon>Bacillati</taxon>
        <taxon>Bacillota</taxon>
        <taxon>Bacilli</taxon>
        <taxon>Bacillales</taxon>
        <taxon>Bacillaceae</taxon>
        <taxon>Alteribacillus</taxon>
    </lineage>
</organism>
<feature type="transmembrane region" description="Helical" evidence="1">
    <location>
        <begin position="5"/>
        <end position="21"/>
    </location>
</feature>
<keyword evidence="3" id="KW-1185">Reference proteome</keyword>